<dbReference type="SUPFAM" id="SSF48592">
    <property type="entry name" value="GroEL equatorial domain-like"/>
    <property type="match status" value="1"/>
</dbReference>
<keyword evidence="2" id="KW-1185">Reference proteome</keyword>
<dbReference type="AlphaFoldDB" id="A0A8J4QNZ8"/>
<sequence>MLQKVWKAFQRLMKTRKQAPAFTIASNAGFDGALPTLQLRIPFLISGIQFFSYWRSGSCLGRSHHSLRLESFANLSSVVFLVYGVYVDMVERRIIDPLKVVRMALVDTASISLLLTTSEATVFDHPNEKNKPPSRMPNILHYLIAAMTAMASQPSGCSDA</sequence>
<dbReference type="OrthoDB" id="1709206at2759"/>
<gene>
    <name evidence="1" type="ORF">CMV_019748</name>
</gene>
<proteinExistence type="predicted"/>
<comment type="caution">
    <text evidence="1">The sequence shown here is derived from an EMBL/GenBank/DDBJ whole genome shotgun (WGS) entry which is preliminary data.</text>
</comment>
<evidence type="ECO:0000313" key="1">
    <source>
        <dbReference type="EMBL" id="KAF3954982.1"/>
    </source>
</evidence>
<dbReference type="Proteomes" id="UP000737018">
    <property type="component" value="Unassembled WGS sequence"/>
</dbReference>
<organism evidence="1 2">
    <name type="scientific">Castanea mollissima</name>
    <name type="common">Chinese chestnut</name>
    <dbReference type="NCBI Taxonomy" id="60419"/>
    <lineage>
        <taxon>Eukaryota</taxon>
        <taxon>Viridiplantae</taxon>
        <taxon>Streptophyta</taxon>
        <taxon>Embryophyta</taxon>
        <taxon>Tracheophyta</taxon>
        <taxon>Spermatophyta</taxon>
        <taxon>Magnoliopsida</taxon>
        <taxon>eudicotyledons</taxon>
        <taxon>Gunneridae</taxon>
        <taxon>Pentapetalae</taxon>
        <taxon>rosids</taxon>
        <taxon>fabids</taxon>
        <taxon>Fagales</taxon>
        <taxon>Fagaceae</taxon>
        <taxon>Castanea</taxon>
    </lineage>
</organism>
<dbReference type="EMBL" id="JRKL02003526">
    <property type="protein sequence ID" value="KAF3954982.1"/>
    <property type="molecule type" value="Genomic_DNA"/>
</dbReference>
<dbReference type="InterPro" id="IPR027413">
    <property type="entry name" value="GROEL-like_equatorial_sf"/>
</dbReference>
<accession>A0A8J4QNZ8</accession>
<evidence type="ECO:0000313" key="2">
    <source>
        <dbReference type="Proteomes" id="UP000737018"/>
    </source>
</evidence>
<dbReference type="Gene3D" id="1.10.560.10">
    <property type="entry name" value="GroEL-like equatorial domain"/>
    <property type="match status" value="1"/>
</dbReference>
<protein>
    <submittedName>
        <fullName evidence="1">Uncharacterized protein</fullName>
    </submittedName>
</protein>
<reference evidence="1" key="1">
    <citation type="submission" date="2020-03" db="EMBL/GenBank/DDBJ databases">
        <title>Castanea mollissima Vanexum genome sequencing.</title>
        <authorList>
            <person name="Staton M."/>
        </authorList>
    </citation>
    <scope>NUCLEOTIDE SEQUENCE</scope>
    <source>
        <tissue evidence="1">Leaf</tissue>
    </source>
</reference>
<name>A0A8J4QNZ8_9ROSI</name>